<evidence type="ECO:0000259" key="5">
    <source>
        <dbReference type="PROSITE" id="PS50865"/>
    </source>
</evidence>
<dbReference type="Pfam" id="PF01753">
    <property type="entry name" value="zf-MYND"/>
    <property type="match status" value="1"/>
</dbReference>
<dbReference type="SUPFAM" id="SSF144232">
    <property type="entry name" value="HIT/MYND zinc finger-like"/>
    <property type="match status" value="1"/>
</dbReference>
<feature type="domain" description="MYND-type" evidence="5">
    <location>
        <begin position="8"/>
        <end position="44"/>
    </location>
</feature>
<dbReference type="Proteomes" id="UP000774617">
    <property type="component" value="Unassembled WGS sequence"/>
</dbReference>
<dbReference type="PROSITE" id="PS50865">
    <property type="entry name" value="ZF_MYND_2"/>
    <property type="match status" value="1"/>
</dbReference>
<reference evidence="6 7" key="1">
    <citation type="journal article" date="2021" name="Nat. Commun.">
        <title>Genetic determinants of endophytism in the Arabidopsis root mycobiome.</title>
        <authorList>
            <person name="Mesny F."/>
            <person name="Miyauchi S."/>
            <person name="Thiergart T."/>
            <person name="Pickel B."/>
            <person name="Atanasova L."/>
            <person name="Karlsson M."/>
            <person name="Huettel B."/>
            <person name="Barry K.W."/>
            <person name="Haridas S."/>
            <person name="Chen C."/>
            <person name="Bauer D."/>
            <person name="Andreopoulos W."/>
            <person name="Pangilinan J."/>
            <person name="LaButti K."/>
            <person name="Riley R."/>
            <person name="Lipzen A."/>
            <person name="Clum A."/>
            <person name="Drula E."/>
            <person name="Henrissat B."/>
            <person name="Kohler A."/>
            <person name="Grigoriev I.V."/>
            <person name="Martin F.M."/>
            <person name="Hacquard S."/>
        </authorList>
    </citation>
    <scope>NUCLEOTIDE SEQUENCE [LARGE SCALE GENOMIC DNA]</scope>
    <source>
        <strain evidence="6 7">MPI-SDFR-AT-0080</strain>
    </source>
</reference>
<dbReference type="PROSITE" id="PS01360">
    <property type="entry name" value="ZF_MYND_1"/>
    <property type="match status" value="1"/>
</dbReference>
<gene>
    <name evidence="6" type="ORF">B0J12DRAFT_755501</name>
</gene>
<keyword evidence="7" id="KW-1185">Reference proteome</keyword>
<evidence type="ECO:0000256" key="1">
    <source>
        <dbReference type="ARBA" id="ARBA00022723"/>
    </source>
</evidence>
<accession>A0ABQ8GC16</accession>
<comment type="caution">
    <text evidence="6">The sequence shown here is derived from an EMBL/GenBank/DDBJ whole genome shotgun (WGS) entry which is preliminary data.</text>
</comment>
<evidence type="ECO:0000256" key="4">
    <source>
        <dbReference type="PROSITE-ProRule" id="PRU00134"/>
    </source>
</evidence>
<evidence type="ECO:0000256" key="3">
    <source>
        <dbReference type="ARBA" id="ARBA00022833"/>
    </source>
</evidence>
<keyword evidence="3" id="KW-0862">Zinc</keyword>
<dbReference type="InterPro" id="IPR002893">
    <property type="entry name" value="Znf_MYND"/>
</dbReference>
<evidence type="ECO:0000313" key="6">
    <source>
        <dbReference type="EMBL" id="KAH7048484.1"/>
    </source>
</evidence>
<dbReference type="Gene3D" id="6.10.140.2220">
    <property type="match status" value="1"/>
</dbReference>
<name>A0ABQ8GC16_9PEZI</name>
<proteinExistence type="predicted"/>
<protein>
    <recommendedName>
        <fullName evidence="5">MYND-type domain-containing protein</fullName>
    </recommendedName>
</protein>
<evidence type="ECO:0000313" key="7">
    <source>
        <dbReference type="Proteomes" id="UP000774617"/>
    </source>
</evidence>
<keyword evidence="1" id="KW-0479">Metal-binding</keyword>
<sequence length="412" mass="46600">MADPSSLCLVCPNPGKHTCSRCYSTKYCSPKCQKAAWPVHKVLCKAYSTFDFTTRPSSDHSLSIFFPQDEPKPELMWLPCNNQDADAHTNAVTAIIGRAHLPGYQSIAMDSALDRKLPDILLLVHRDLFRIDGSKLSQSILPLVQQPGMKHKEWKGPVVGFVKPKRDVTMTDFHHIVVYLRSYSYRITTDVKGVRINCLGDLKCHGRRRFEPVDVPLTPPIFSSHDTSDIADRLEIPILTRREPHSAAWKHAKDLAPFGGLPPGYNLPASSLHLSTSDNKASGRSWGKVPSSWMGGIGSVLVVRRNKMPLHRLHVDALTSFCTFNMESLMGYALYSKPEEKPMSRDFALQHASPPMFCLHWRNFIKLYNSMPNEAIRHDKKPNGLPLLWPPYEDPVETMREMEEMIERLSSS</sequence>
<evidence type="ECO:0000256" key="2">
    <source>
        <dbReference type="ARBA" id="ARBA00022771"/>
    </source>
</evidence>
<keyword evidence="2 4" id="KW-0863">Zinc-finger</keyword>
<organism evidence="6 7">
    <name type="scientific">Macrophomina phaseolina</name>
    <dbReference type="NCBI Taxonomy" id="35725"/>
    <lineage>
        <taxon>Eukaryota</taxon>
        <taxon>Fungi</taxon>
        <taxon>Dikarya</taxon>
        <taxon>Ascomycota</taxon>
        <taxon>Pezizomycotina</taxon>
        <taxon>Dothideomycetes</taxon>
        <taxon>Dothideomycetes incertae sedis</taxon>
        <taxon>Botryosphaeriales</taxon>
        <taxon>Botryosphaeriaceae</taxon>
        <taxon>Macrophomina</taxon>
    </lineage>
</organism>
<dbReference type="EMBL" id="JAGTJR010000015">
    <property type="protein sequence ID" value="KAH7048484.1"/>
    <property type="molecule type" value="Genomic_DNA"/>
</dbReference>